<keyword evidence="3" id="KW-0808">Transferase</keyword>
<evidence type="ECO:0000313" key="4">
    <source>
        <dbReference type="Proteomes" id="UP000254266"/>
    </source>
</evidence>
<keyword evidence="4" id="KW-1185">Reference proteome</keyword>
<reference evidence="3 4" key="1">
    <citation type="journal article" date="2018" name="ISME J.">
        <title>Endosymbiont genomes yield clues of tubeworm success.</title>
        <authorList>
            <person name="Li Y."/>
            <person name="Liles M.R."/>
            <person name="Halanych K.M."/>
        </authorList>
    </citation>
    <scope>NUCLEOTIDE SEQUENCE [LARGE SCALE GENOMIC DNA]</scope>
    <source>
        <strain evidence="3">A1464</strain>
    </source>
</reference>
<dbReference type="GO" id="GO:1901135">
    <property type="term" value="P:carbohydrate derivative metabolic process"/>
    <property type="evidence" value="ECO:0007669"/>
    <property type="project" value="UniProtKB-ARBA"/>
</dbReference>
<dbReference type="Gene3D" id="3.40.50.2000">
    <property type="entry name" value="Glycogen Phosphorylase B"/>
    <property type="match status" value="2"/>
</dbReference>
<dbReference type="PANTHER" id="PTHR12526:SF630">
    <property type="entry name" value="GLYCOSYLTRANSFERASE"/>
    <property type="match status" value="1"/>
</dbReference>
<dbReference type="Pfam" id="PF13439">
    <property type="entry name" value="Glyco_transf_4"/>
    <property type="match status" value="1"/>
</dbReference>
<dbReference type="InterPro" id="IPR001296">
    <property type="entry name" value="Glyco_trans_1"/>
</dbReference>
<dbReference type="AlphaFoldDB" id="A0A370DAB9"/>
<evidence type="ECO:0000259" key="2">
    <source>
        <dbReference type="Pfam" id="PF13439"/>
    </source>
</evidence>
<gene>
    <name evidence="3" type="ORF">DIZ80_15750</name>
</gene>
<evidence type="ECO:0000313" key="3">
    <source>
        <dbReference type="EMBL" id="RDH81530.1"/>
    </source>
</evidence>
<dbReference type="CDD" id="cd03801">
    <property type="entry name" value="GT4_PimA-like"/>
    <property type="match status" value="1"/>
</dbReference>
<evidence type="ECO:0000259" key="1">
    <source>
        <dbReference type="Pfam" id="PF00534"/>
    </source>
</evidence>
<dbReference type="GO" id="GO:0016757">
    <property type="term" value="F:glycosyltransferase activity"/>
    <property type="evidence" value="ECO:0007669"/>
    <property type="project" value="InterPro"/>
</dbReference>
<accession>A0A370DAB9</accession>
<proteinExistence type="predicted"/>
<dbReference type="Pfam" id="PF00534">
    <property type="entry name" value="Glycos_transf_1"/>
    <property type="match status" value="1"/>
</dbReference>
<dbReference type="PANTHER" id="PTHR12526">
    <property type="entry name" value="GLYCOSYLTRANSFERASE"/>
    <property type="match status" value="1"/>
</dbReference>
<dbReference type="Proteomes" id="UP000254266">
    <property type="component" value="Unassembled WGS sequence"/>
</dbReference>
<organism evidence="3 4">
    <name type="scientific">endosymbiont of Galathealinum brachiosum</name>
    <dbReference type="NCBI Taxonomy" id="2200906"/>
    <lineage>
        <taxon>Bacteria</taxon>
        <taxon>Pseudomonadati</taxon>
        <taxon>Pseudomonadota</taxon>
        <taxon>Gammaproteobacteria</taxon>
        <taxon>sulfur-oxidizing symbionts</taxon>
    </lineage>
</organism>
<name>A0A370DAB9_9GAMM</name>
<dbReference type="InterPro" id="IPR028098">
    <property type="entry name" value="Glyco_trans_4-like_N"/>
</dbReference>
<protein>
    <submittedName>
        <fullName evidence="3">Glycosyl transferase family 1</fullName>
    </submittedName>
</protein>
<sequence length="362" mass="40060">MNILACTSGDCSHNSLRPEHEIYISLAKAGHNVTIITHNNEIYSKRFLDHNINLIEQPIVKKISIKSIRLIRKIIKEQSIDIVYATNSKSIPNTAFACIGLPVKLVVYRGTASGLYWHDPGNYLSVLHPRVDGIICVSKYVYDYVSSLKILKNKSITYIYKGHDINWYDKPSADLAEFGIGRNDFTAICVTNARPHKGIHIALEATNKLADISNFHLLLVGNGMDKEPYKSLINNSKMKQRIHLAGYRNDAPELISASDILIQPSISGEGLPRVVLESMAYGTPVVASANPGSMEIIDDGINGCIVPVGDSDAIAKTVLNLYESPDLLKALSSNSPKVLEDKMSHTRTVEGYIKYFKSLLNH</sequence>
<dbReference type="EMBL" id="QFXC01000013">
    <property type="protein sequence ID" value="RDH81530.1"/>
    <property type="molecule type" value="Genomic_DNA"/>
</dbReference>
<feature type="domain" description="Glycosyltransferase subfamily 4-like N-terminal" evidence="2">
    <location>
        <begin position="24"/>
        <end position="166"/>
    </location>
</feature>
<comment type="caution">
    <text evidence="3">The sequence shown here is derived from an EMBL/GenBank/DDBJ whole genome shotgun (WGS) entry which is preliminary data.</text>
</comment>
<feature type="domain" description="Glycosyl transferase family 1" evidence="1">
    <location>
        <begin position="178"/>
        <end position="337"/>
    </location>
</feature>
<dbReference type="SUPFAM" id="SSF53756">
    <property type="entry name" value="UDP-Glycosyltransferase/glycogen phosphorylase"/>
    <property type="match status" value="1"/>
</dbReference>